<keyword evidence="4" id="KW-0804">Transcription</keyword>
<dbReference type="Proteomes" id="UP000007819">
    <property type="component" value="Unassembled WGS sequence"/>
</dbReference>
<feature type="domain" description="Myb/SANT-like DNA-binding" evidence="6">
    <location>
        <begin position="15"/>
        <end position="86"/>
    </location>
</feature>
<evidence type="ECO:0000256" key="2">
    <source>
        <dbReference type="ARBA" id="ARBA00016807"/>
    </source>
</evidence>
<comment type="subunit">
    <text evidence="1">Self-associates forming complexes of several hundred monomers.</text>
</comment>
<organism evidence="7 8">
    <name type="scientific">Acyrthosiphon pisum</name>
    <name type="common">Pea aphid</name>
    <dbReference type="NCBI Taxonomy" id="7029"/>
    <lineage>
        <taxon>Eukaryota</taxon>
        <taxon>Metazoa</taxon>
        <taxon>Ecdysozoa</taxon>
        <taxon>Arthropoda</taxon>
        <taxon>Hexapoda</taxon>
        <taxon>Insecta</taxon>
        <taxon>Pterygota</taxon>
        <taxon>Neoptera</taxon>
        <taxon>Paraneoptera</taxon>
        <taxon>Hemiptera</taxon>
        <taxon>Sternorrhyncha</taxon>
        <taxon>Aphidomorpha</taxon>
        <taxon>Aphidoidea</taxon>
        <taxon>Aphididae</taxon>
        <taxon>Macrosiphini</taxon>
        <taxon>Acyrthosiphon</taxon>
    </lineage>
</organism>
<comment type="function">
    <text evidence="5">Involved in transvection phenomena (= synapsis-dependent gene expression), where the synaptic pairing of chromosomes carrying genes with which zeste interacts influences the expression of these genes. Zeste binds to DNA and stimulates transcription from a nearby promoter.</text>
</comment>
<evidence type="ECO:0000256" key="4">
    <source>
        <dbReference type="ARBA" id="ARBA00023163"/>
    </source>
</evidence>
<dbReference type="EnsemblMetazoa" id="XM_029492374.1">
    <property type="protein sequence ID" value="XP_029348234.1"/>
    <property type="gene ID" value="LOC115034870"/>
</dbReference>
<dbReference type="AlphaFoldDB" id="A0A8R2JWM5"/>
<evidence type="ECO:0000259" key="6">
    <source>
        <dbReference type="Pfam" id="PF13873"/>
    </source>
</evidence>
<dbReference type="KEGG" id="api:115034870"/>
<reference evidence="7" key="2">
    <citation type="submission" date="2022-06" db="UniProtKB">
        <authorList>
            <consortium name="EnsemblMetazoa"/>
        </authorList>
    </citation>
    <scope>IDENTIFICATION</scope>
</reference>
<protein>
    <recommendedName>
        <fullName evidence="2">Regulatory protein zeste</fullName>
    </recommendedName>
</protein>
<proteinExistence type="predicted"/>
<evidence type="ECO:0000256" key="3">
    <source>
        <dbReference type="ARBA" id="ARBA00023015"/>
    </source>
</evidence>
<accession>A0A8R2JWM5</accession>
<dbReference type="OrthoDB" id="7543230at2759"/>
<evidence type="ECO:0000313" key="8">
    <source>
        <dbReference type="Proteomes" id="UP000007819"/>
    </source>
</evidence>
<dbReference type="Pfam" id="PF13873">
    <property type="entry name" value="Myb_DNA-bind_5"/>
    <property type="match status" value="1"/>
</dbReference>
<dbReference type="InterPro" id="IPR028002">
    <property type="entry name" value="Myb_DNA-bind_5"/>
</dbReference>
<reference evidence="8" key="1">
    <citation type="submission" date="2010-06" db="EMBL/GenBank/DDBJ databases">
        <authorList>
            <person name="Jiang H."/>
            <person name="Abraham K."/>
            <person name="Ali S."/>
            <person name="Alsbrooks S.L."/>
            <person name="Anim B.N."/>
            <person name="Anosike U.S."/>
            <person name="Attaway T."/>
            <person name="Bandaranaike D.P."/>
            <person name="Battles P.K."/>
            <person name="Bell S.N."/>
            <person name="Bell A.V."/>
            <person name="Beltran B."/>
            <person name="Bickham C."/>
            <person name="Bustamante Y."/>
            <person name="Caleb T."/>
            <person name="Canada A."/>
            <person name="Cardenas V."/>
            <person name="Carter K."/>
            <person name="Chacko J."/>
            <person name="Chandrabose M.N."/>
            <person name="Chavez D."/>
            <person name="Chavez A."/>
            <person name="Chen L."/>
            <person name="Chu H.-S."/>
            <person name="Claassen K.J."/>
            <person name="Cockrell R."/>
            <person name="Collins M."/>
            <person name="Cooper J.A."/>
            <person name="Cree A."/>
            <person name="Curry S.M."/>
            <person name="Da Y."/>
            <person name="Dao M.D."/>
            <person name="Das B."/>
            <person name="Davila M.-L."/>
            <person name="Davy-Carroll L."/>
            <person name="Denson S."/>
            <person name="Dinh H."/>
            <person name="Ebong V.E."/>
            <person name="Edwards J.R."/>
            <person name="Egan A."/>
            <person name="El-Daye J."/>
            <person name="Escobedo L."/>
            <person name="Fernandez S."/>
            <person name="Fernando P.R."/>
            <person name="Flagg N."/>
            <person name="Forbes L.D."/>
            <person name="Fowler R.G."/>
            <person name="Fu Q."/>
            <person name="Gabisi R.A."/>
            <person name="Ganer J."/>
            <person name="Garbino Pronczuk A."/>
            <person name="Garcia R.M."/>
            <person name="Garner T."/>
            <person name="Garrett T.E."/>
            <person name="Gonzalez D.A."/>
            <person name="Hamid H."/>
            <person name="Hawkins E.S."/>
            <person name="Hirani K."/>
            <person name="Hogues M.E."/>
            <person name="Hollins B."/>
            <person name="Hsiao C.-H."/>
            <person name="Jabil R."/>
            <person name="James M.L."/>
            <person name="Jhangiani S.N."/>
            <person name="Johnson B."/>
            <person name="Johnson Q."/>
            <person name="Joshi V."/>
            <person name="Kalu J.B."/>
            <person name="Kam C."/>
            <person name="Kashfia A."/>
            <person name="Keebler J."/>
            <person name="Kisamo H."/>
            <person name="Kovar C.L."/>
            <person name="Lago L.A."/>
            <person name="Lai C.-Y."/>
            <person name="Laidlaw J."/>
            <person name="Lara F."/>
            <person name="Le T.-K."/>
            <person name="Lee S.L."/>
            <person name="Legall F.H."/>
            <person name="Lemon S.J."/>
            <person name="Lewis L.R."/>
            <person name="Li B."/>
            <person name="Liu Y."/>
            <person name="Liu Y.-S."/>
            <person name="Lopez J."/>
            <person name="Lozado R.J."/>
            <person name="Lu J."/>
            <person name="Madu R.C."/>
            <person name="Maheshwari M."/>
            <person name="Maheshwari R."/>
            <person name="Malloy K."/>
            <person name="Martinez E."/>
            <person name="Mathew T."/>
            <person name="Mercado I.C."/>
            <person name="Mercado C."/>
            <person name="Meyer B."/>
            <person name="Montgomery K."/>
            <person name="Morgan M.B."/>
            <person name="Munidasa M."/>
            <person name="Nazareth L.V."/>
            <person name="Nelson J."/>
            <person name="Ng B.M."/>
            <person name="Nguyen N.B."/>
            <person name="Nguyen P.Q."/>
            <person name="Nguyen T."/>
            <person name="Obregon M."/>
            <person name="Okwuonu G.O."/>
            <person name="Onwere C.G."/>
            <person name="Orozco G."/>
            <person name="Parra A."/>
            <person name="Patel S."/>
            <person name="Patil S."/>
            <person name="Perez A."/>
            <person name="Perez Y."/>
            <person name="Pham C."/>
            <person name="Primus E.L."/>
            <person name="Pu L.-L."/>
            <person name="Puazo M."/>
            <person name="Qin X."/>
            <person name="Quiroz J.B."/>
            <person name="Reese J."/>
            <person name="Richards S."/>
            <person name="Rives C.M."/>
            <person name="Robberts R."/>
            <person name="Ruiz S.J."/>
            <person name="Ruiz M.J."/>
            <person name="Santibanez J."/>
            <person name="Schneider B.W."/>
            <person name="Sisson I."/>
            <person name="Smith M."/>
            <person name="Sodergren E."/>
            <person name="Song X.-Z."/>
            <person name="Song B.B."/>
            <person name="Summersgill H."/>
            <person name="Thelus R."/>
            <person name="Thornton R.D."/>
            <person name="Trejos Z.Y."/>
            <person name="Usmani K."/>
            <person name="Vattathil S."/>
            <person name="Villasana D."/>
            <person name="Walker D.L."/>
            <person name="Wang S."/>
            <person name="Wang K."/>
            <person name="White C.S."/>
            <person name="Williams A.C."/>
            <person name="Williamson J."/>
            <person name="Wilson K."/>
            <person name="Woghiren I.O."/>
            <person name="Woodworth J.R."/>
            <person name="Worley K.C."/>
            <person name="Wright R.A."/>
            <person name="Wu W."/>
            <person name="Young L."/>
            <person name="Zhang L."/>
            <person name="Zhang J."/>
            <person name="Zhu Y."/>
            <person name="Muzny D.M."/>
            <person name="Weinstock G."/>
            <person name="Gibbs R.A."/>
        </authorList>
    </citation>
    <scope>NUCLEOTIDE SEQUENCE [LARGE SCALE GENOMIC DNA]</scope>
    <source>
        <strain evidence="8">LSR1</strain>
    </source>
</reference>
<evidence type="ECO:0000256" key="1">
    <source>
        <dbReference type="ARBA" id="ARBA00011764"/>
    </source>
</evidence>
<evidence type="ECO:0000256" key="5">
    <source>
        <dbReference type="ARBA" id="ARBA00025466"/>
    </source>
</evidence>
<evidence type="ECO:0000313" key="7">
    <source>
        <dbReference type="EnsemblMetazoa" id="XP_029348234.1"/>
    </source>
</evidence>
<sequence length="139" mass="15424">MDKMNERKRKGYMSASPKERLVEIMIQPEQNNLIIGKFTNNFTKKDSDAQWTSIALSLNSIPGGGVKCGADWKRAWSDLKTKTKNKNMLIKKYANKTGGGPSCPIMMNNVDDKIISVINPTTISGHQSVSESVVDFSIN</sequence>
<keyword evidence="8" id="KW-1185">Reference proteome</keyword>
<dbReference type="GeneID" id="115034870"/>
<name>A0A8R2JWM5_ACYPI</name>
<keyword evidence="3" id="KW-0805">Transcription regulation</keyword>
<dbReference type="RefSeq" id="XP_029348234.1">
    <property type="nucleotide sequence ID" value="XM_029492374.1"/>
</dbReference>